<proteinExistence type="predicted"/>
<sequence>MKPNHLPREVARLLGPYYVYALVDARDNTIFYVGKGTGARPLAHGLTIAGAYAL</sequence>
<reference evidence="1" key="1">
    <citation type="submission" date="2020-05" db="EMBL/GenBank/DDBJ databases">
        <authorList>
            <person name="Chiriac C."/>
            <person name="Salcher M."/>
            <person name="Ghai R."/>
            <person name="Kavagutti S V."/>
        </authorList>
    </citation>
    <scope>NUCLEOTIDE SEQUENCE</scope>
</reference>
<dbReference type="EMBL" id="CAEZZU010000038">
    <property type="protein sequence ID" value="CAB4773425.1"/>
    <property type="molecule type" value="Genomic_DNA"/>
</dbReference>
<organism evidence="1">
    <name type="scientific">freshwater metagenome</name>
    <dbReference type="NCBI Taxonomy" id="449393"/>
    <lineage>
        <taxon>unclassified sequences</taxon>
        <taxon>metagenomes</taxon>
        <taxon>ecological metagenomes</taxon>
    </lineage>
</organism>
<evidence type="ECO:0000313" key="1">
    <source>
        <dbReference type="EMBL" id="CAB4773425.1"/>
    </source>
</evidence>
<name>A0A6J6VQX7_9ZZZZ</name>
<gene>
    <name evidence="1" type="ORF">UFOPK2925_00405</name>
</gene>
<protein>
    <submittedName>
        <fullName evidence="1">Unannotated protein</fullName>
    </submittedName>
</protein>
<dbReference type="AlphaFoldDB" id="A0A6J6VQX7"/>
<accession>A0A6J6VQX7</accession>